<dbReference type="OrthoDB" id="2537346at2759"/>
<evidence type="ECO:0000313" key="2">
    <source>
        <dbReference type="EMBL" id="ORY66819.1"/>
    </source>
</evidence>
<keyword evidence="3" id="KW-1185">Reference proteome</keyword>
<evidence type="ECO:0000256" key="1">
    <source>
        <dbReference type="SAM" id="Phobius"/>
    </source>
</evidence>
<keyword evidence="1" id="KW-1133">Transmembrane helix</keyword>
<organism evidence="2 3">
    <name type="scientific">Leucosporidium creatinivorum</name>
    <dbReference type="NCBI Taxonomy" id="106004"/>
    <lineage>
        <taxon>Eukaryota</taxon>
        <taxon>Fungi</taxon>
        <taxon>Dikarya</taxon>
        <taxon>Basidiomycota</taxon>
        <taxon>Pucciniomycotina</taxon>
        <taxon>Microbotryomycetes</taxon>
        <taxon>Leucosporidiales</taxon>
        <taxon>Leucosporidium</taxon>
    </lineage>
</organism>
<proteinExistence type="predicted"/>
<reference evidence="2 3" key="1">
    <citation type="submission" date="2016-07" db="EMBL/GenBank/DDBJ databases">
        <title>Pervasive Adenine N6-methylation of Active Genes in Fungi.</title>
        <authorList>
            <consortium name="DOE Joint Genome Institute"/>
            <person name="Mondo S.J."/>
            <person name="Dannebaum R.O."/>
            <person name="Kuo R.C."/>
            <person name="Labutti K."/>
            <person name="Haridas S."/>
            <person name="Kuo A."/>
            <person name="Salamov A."/>
            <person name="Ahrendt S.R."/>
            <person name="Lipzen A."/>
            <person name="Sullivan W."/>
            <person name="Andreopoulos W.B."/>
            <person name="Clum A."/>
            <person name="Lindquist E."/>
            <person name="Daum C."/>
            <person name="Ramamoorthy G.K."/>
            <person name="Gryganskyi A."/>
            <person name="Culley D."/>
            <person name="Magnuson J.K."/>
            <person name="James T.Y."/>
            <person name="O'Malley M.A."/>
            <person name="Stajich J.E."/>
            <person name="Spatafora J.W."/>
            <person name="Visel A."/>
            <person name="Grigoriev I.V."/>
        </authorList>
    </citation>
    <scope>NUCLEOTIDE SEQUENCE [LARGE SCALE GENOMIC DNA]</scope>
    <source>
        <strain evidence="2 3">62-1032</strain>
    </source>
</reference>
<name>A0A1Y2E5N0_9BASI</name>
<gene>
    <name evidence="2" type="ORF">BCR35DRAFT_308475</name>
</gene>
<feature type="transmembrane region" description="Helical" evidence="1">
    <location>
        <begin position="25"/>
        <end position="45"/>
    </location>
</feature>
<accession>A0A1Y2E5N0</accession>
<evidence type="ECO:0000313" key="3">
    <source>
        <dbReference type="Proteomes" id="UP000193467"/>
    </source>
</evidence>
<feature type="transmembrane region" description="Helical" evidence="1">
    <location>
        <begin position="73"/>
        <end position="99"/>
    </location>
</feature>
<dbReference type="AlphaFoldDB" id="A0A1Y2E5N0"/>
<dbReference type="EMBL" id="MCGR01000062">
    <property type="protein sequence ID" value="ORY66819.1"/>
    <property type="molecule type" value="Genomic_DNA"/>
</dbReference>
<dbReference type="Proteomes" id="UP000193467">
    <property type="component" value="Unassembled WGS sequence"/>
</dbReference>
<comment type="caution">
    <text evidence="2">The sequence shown here is derived from an EMBL/GenBank/DDBJ whole genome shotgun (WGS) entry which is preliminary data.</text>
</comment>
<keyword evidence="1" id="KW-0472">Membrane</keyword>
<keyword evidence="1" id="KW-0812">Transmembrane</keyword>
<sequence length="157" mass="16866">MMAHPTVAVPALRSFLEPLSMPRHLYHSFGIALTAIPLVSILPALTPLRIALTVFALVGPASSLLFWDVLPVTALGAIGTGTFLALRAATMAGIVAWVLEELRESRRVTHVDIVVVEEDADGVEVVAVLEADVEIADEALRQRKGVLKSHQAVDEDE</sequence>
<dbReference type="InParanoid" id="A0A1Y2E5N0"/>
<protein>
    <submittedName>
        <fullName evidence="2">Uncharacterized protein</fullName>
    </submittedName>
</protein>
<feature type="transmembrane region" description="Helical" evidence="1">
    <location>
        <begin position="50"/>
        <end position="67"/>
    </location>
</feature>